<dbReference type="EMBL" id="LS974623">
    <property type="protein sequence ID" value="CAG7901935.1"/>
    <property type="molecule type" value="Genomic_DNA"/>
</dbReference>
<dbReference type="AlphaFoldDB" id="A0A3P6BF59"/>
<name>A0A3P6BF59_BRACM</name>
<protein>
    <submittedName>
        <fullName evidence="1">Uncharacterized protein</fullName>
    </submittedName>
</protein>
<dbReference type="EMBL" id="LR031574">
    <property type="protein sequence ID" value="VDC97704.1"/>
    <property type="molecule type" value="Genomic_DNA"/>
</dbReference>
<reference evidence="2" key="1">
    <citation type="submission" date="2018-11" db="EMBL/GenBank/DDBJ databases">
        <authorList>
            <consortium name="Genoscope - CEA"/>
            <person name="William W."/>
        </authorList>
    </citation>
    <scope>NUCLEOTIDE SEQUENCE</scope>
</reference>
<dbReference type="Proteomes" id="UP000694005">
    <property type="component" value="Chromosome A07"/>
</dbReference>
<proteinExistence type="predicted"/>
<evidence type="ECO:0000313" key="1">
    <source>
        <dbReference type="EMBL" id="CAG7901935.1"/>
    </source>
</evidence>
<evidence type="ECO:0000313" key="2">
    <source>
        <dbReference type="EMBL" id="VDC97704.1"/>
    </source>
</evidence>
<organism evidence="2">
    <name type="scientific">Brassica campestris</name>
    <name type="common">Field mustard</name>
    <dbReference type="NCBI Taxonomy" id="3711"/>
    <lineage>
        <taxon>Eukaryota</taxon>
        <taxon>Viridiplantae</taxon>
        <taxon>Streptophyta</taxon>
        <taxon>Embryophyta</taxon>
        <taxon>Tracheophyta</taxon>
        <taxon>Spermatophyta</taxon>
        <taxon>Magnoliopsida</taxon>
        <taxon>eudicotyledons</taxon>
        <taxon>Gunneridae</taxon>
        <taxon>Pentapetalae</taxon>
        <taxon>rosids</taxon>
        <taxon>malvids</taxon>
        <taxon>Brassicales</taxon>
        <taxon>Brassicaceae</taxon>
        <taxon>Brassiceae</taxon>
        <taxon>Brassica</taxon>
    </lineage>
</organism>
<gene>
    <name evidence="2" type="ORF">BRAA07T29159Z</name>
    <name evidence="1" type="ORF">BRAPAZ1V2_A07P15790.2</name>
</gene>
<accession>A0A3P6BF59</accession>
<sequence length="51" mass="5934">MNIMNLRCTNCNIFTFIVPKDPAHINTMRGNPKTATKIEFVPMLRRRLPMS</sequence>
<dbReference type="Gramene" id="A07p15790.2_BraZ1">
    <property type="protein sequence ID" value="A07p15790.2_BraZ1.CDS.1"/>
    <property type="gene ID" value="A07g15790.2_BraZ1"/>
</dbReference>